<evidence type="ECO:0000259" key="1">
    <source>
        <dbReference type="Pfam" id="PF23568"/>
    </source>
</evidence>
<dbReference type="PANTHER" id="PTHR35549:SF3">
    <property type="entry name" value="E3 UBIQUITIN-PROTEIN LIGASE LIN"/>
    <property type="match status" value="1"/>
</dbReference>
<accession>A0A2Z6PJU9</accession>
<evidence type="ECO:0000259" key="3">
    <source>
        <dbReference type="Pfam" id="PF23654"/>
    </source>
</evidence>
<reference evidence="5" key="1">
    <citation type="journal article" date="2017" name="Front. Plant Sci.">
        <title>Climate Clever Clovers: New Paradigm to Reduce the Environmental Footprint of Ruminants by Breeding Low Methanogenic Forages Utilizing Haplotype Variation.</title>
        <authorList>
            <person name="Kaur P."/>
            <person name="Appels R."/>
            <person name="Bayer P.E."/>
            <person name="Keeble-Gagnere G."/>
            <person name="Wang J."/>
            <person name="Hirakawa H."/>
            <person name="Shirasawa K."/>
            <person name="Vercoe P."/>
            <person name="Stefanova K."/>
            <person name="Durmic Z."/>
            <person name="Nichols P."/>
            <person name="Revell C."/>
            <person name="Isobe S.N."/>
            <person name="Edwards D."/>
            <person name="Erskine W."/>
        </authorList>
    </citation>
    <scope>NUCLEOTIDE SEQUENCE [LARGE SCALE GENOMIC DNA]</scope>
    <source>
        <strain evidence="5">cv. Daliak</strain>
    </source>
</reference>
<dbReference type="OrthoDB" id="635642at2759"/>
<name>A0A2Z6PJU9_TRISU</name>
<dbReference type="Proteomes" id="UP000242715">
    <property type="component" value="Unassembled WGS sequence"/>
</dbReference>
<dbReference type="InterPro" id="IPR056512">
    <property type="entry name" value="LIN_N"/>
</dbReference>
<dbReference type="Pfam" id="PF23654">
    <property type="entry name" value="ARM_LIN_2nd"/>
    <property type="match status" value="1"/>
</dbReference>
<dbReference type="AlphaFoldDB" id="A0A2Z6PJU9"/>
<dbReference type="InterPro" id="IPR056514">
    <property type="entry name" value="ARM_LIN_2nd"/>
</dbReference>
<gene>
    <name evidence="4" type="ORF">TSUD_410800</name>
</gene>
<evidence type="ECO:0000313" key="5">
    <source>
        <dbReference type="Proteomes" id="UP000242715"/>
    </source>
</evidence>
<dbReference type="InterPro" id="IPR055566">
    <property type="entry name" value="ARM_LIN"/>
</dbReference>
<organism evidence="4 5">
    <name type="scientific">Trifolium subterraneum</name>
    <name type="common">Subterranean clover</name>
    <dbReference type="NCBI Taxonomy" id="3900"/>
    <lineage>
        <taxon>Eukaryota</taxon>
        <taxon>Viridiplantae</taxon>
        <taxon>Streptophyta</taxon>
        <taxon>Embryophyta</taxon>
        <taxon>Tracheophyta</taxon>
        <taxon>Spermatophyta</taxon>
        <taxon>Magnoliopsida</taxon>
        <taxon>eudicotyledons</taxon>
        <taxon>Gunneridae</taxon>
        <taxon>Pentapetalae</taxon>
        <taxon>rosids</taxon>
        <taxon>fabids</taxon>
        <taxon>Fabales</taxon>
        <taxon>Fabaceae</taxon>
        <taxon>Papilionoideae</taxon>
        <taxon>50 kb inversion clade</taxon>
        <taxon>NPAAA clade</taxon>
        <taxon>Hologalegina</taxon>
        <taxon>IRL clade</taxon>
        <taxon>Trifolieae</taxon>
        <taxon>Trifolium</taxon>
    </lineage>
</organism>
<dbReference type="EMBL" id="DF974879">
    <property type="protein sequence ID" value="GAU50805.1"/>
    <property type="molecule type" value="Genomic_DNA"/>
</dbReference>
<feature type="domain" description="Putative E3 ubiquitin-protein ligase LIN ARM-like" evidence="2">
    <location>
        <begin position="429"/>
        <end position="577"/>
    </location>
</feature>
<proteinExistence type="predicted"/>
<feature type="domain" description="Putative E3 ubiquitin-protein ligase LIN N-terminal" evidence="1">
    <location>
        <begin position="21"/>
        <end position="242"/>
    </location>
</feature>
<sequence length="599" mass="68117">MVETLVNDDGDGDGDGDCSIINGVIGILSGYIGRYVKDDSFRKSIREKCISFLDRLRKRRRKDADDDDDDEIFVNIGLCMEKIDKLIEVYHQGTKKQVTMMKSLRNSIELLTKIASKSYLSSCAQLYLAIAYKLMKNDKVSSKFLLQVFCYSPNLARTYLLCDLWEHLFLPHLLHLKIWYTSEFEFLSNEVYGEKEKKIKVLNKVYNEKMDSGTYLFAMYYKQWLKVSGAGEPPLPIVPLPSRPSYRSSRRMSSDSTISNSSINPNLYKAVFGLKEEKQKPTSGIMTISKKLEIDTKFQRDDYKCSSVQKEDRFSFERSSSQIDKNQSQRLDYFKCLSCRFIPTETMSKINYIKSKNASCSVLSDDLVEAIRTICSSDILTECEFAIRVVTKAWLNSPGDALMEEALTQTSVVEVQCSPQVAAFYILDQLLNGFDEDKNLENARQVLSLGGLTLLMKRIEDGEMNERENSALIISCCVRAEGSCRSYLAENINKSSLLELIVLGWKQNSSGNALFLISELLSLDRRTKILKFLRGLNDGWSGLNTMHIFFTYLQKAPLEEKPIIAVILLMLDLMGSNPRSPILLETLYVSLSSPTRLAT</sequence>
<dbReference type="Pfam" id="PF23568">
    <property type="entry name" value="ARM_LIN"/>
    <property type="match status" value="1"/>
</dbReference>
<protein>
    <submittedName>
        <fullName evidence="4">Uncharacterized protein</fullName>
    </submittedName>
</protein>
<evidence type="ECO:0000259" key="2">
    <source>
        <dbReference type="Pfam" id="PF23628"/>
    </source>
</evidence>
<dbReference type="PANTHER" id="PTHR35549">
    <property type="entry name" value="OS04G0584500 PROTEIN"/>
    <property type="match status" value="1"/>
</dbReference>
<feature type="domain" description="Putative E3 ubiquitin-protein ligase LIN ARM repeats" evidence="3">
    <location>
        <begin position="364"/>
        <end position="414"/>
    </location>
</feature>
<dbReference type="Pfam" id="PF23628">
    <property type="entry name" value="ARM_LIN_C"/>
    <property type="match status" value="1"/>
</dbReference>
<evidence type="ECO:0000313" key="4">
    <source>
        <dbReference type="EMBL" id="GAU50805.1"/>
    </source>
</evidence>
<keyword evidence="5" id="KW-1185">Reference proteome</keyword>